<name>A0ACB6ZUJ2_THEGA</name>
<organism evidence="1 2">
    <name type="scientific">Thelephora ganbajun</name>
    <name type="common">Ganba fungus</name>
    <dbReference type="NCBI Taxonomy" id="370292"/>
    <lineage>
        <taxon>Eukaryota</taxon>
        <taxon>Fungi</taxon>
        <taxon>Dikarya</taxon>
        <taxon>Basidiomycota</taxon>
        <taxon>Agaricomycotina</taxon>
        <taxon>Agaricomycetes</taxon>
        <taxon>Thelephorales</taxon>
        <taxon>Thelephoraceae</taxon>
        <taxon>Thelephora</taxon>
    </lineage>
</organism>
<proteinExistence type="predicted"/>
<evidence type="ECO:0000313" key="2">
    <source>
        <dbReference type="Proteomes" id="UP000886501"/>
    </source>
</evidence>
<keyword evidence="2" id="KW-1185">Reference proteome</keyword>
<dbReference type="Proteomes" id="UP000886501">
    <property type="component" value="Unassembled WGS sequence"/>
</dbReference>
<comment type="caution">
    <text evidence="1">The sequence shown here is derived from an EMBL/GenBank/DDBJ whole genome shotgun (WGS) entry which is preliminary data.</text>
</comment>
<sequence>MFFTRSLLIASVIGSALALSVSTQCQNTIIAVAASPRSECLNPSDLLQVFLLGNSGSVVTPVDTWLKGLCARGSCSNDDIASIVTNVTTGCATDLQPVLGNAQPGALTPLVQEFYPTVRKGVCLADASKNKQLCITQTLSTIERATGTLTIDKLLQVVPAIIDGETSSLNGANICTPCVKQIYNVFKNDFPAIFGQGNIASNVQANCGASFVDGVSDPNIVQTASSKTTSGNSNSNTGGSVQTTGQQAPLLAFLLGLLALAA</sequence>
<reference evidence="1" key="1">
    <citation type="submission" date="2019-10" db="EMBL/GenBank/DDBJ databases">
        <authorList>
            <consortium name="DOE Joint Genome Institute"/>
            <person name="Kuo A."/>
            <person name="Miyauchi S."/>
            <person name="Kiss E."/>
            <person name="Drula E."/>
            <person name="Kohler A."/>
            <person name="Sanchez-Garcia M."/>
            <person name="Andreopoulos B."/>
            <person name="Barry K.W."/>
            <person name="Bonito G."/>
            <person name="Buee M."/>
            <person name="Carver A."/>
            <person name="Chen C."/>
            <person name="Cichocki N."/>
            <person name="Clum A."/>
            <person name="Culley D."/>
            <person name="Crous P.W."/>
            <person name="Fauchery L."/>
            <person name="Girlanda M."/>
            <person name="Hayes R."/>
            <person name="Keri Z."/>
            <person name="Labutti K."/>
            <person name="Lipzen A."/>
            <person name="Lombard V."/>
            <person name="Magnuson J."/>
            <person name="Maillard F."/>
            <person name="Morin E."/>
            <person name="Murat C."/>
            <person name="Nolan M."/>
            <person name="Ohm R."/>
            <person name="Pangilinan J."/>
            <person name="Pereira M."/>
            <person name="Perotto S."/>
            <person name="Peter M."/>
            <person name="Riley R."/>
            <person name="Sitrit Y."/>
            <person name="Stielow B."/>
            <person name="Szollosi G."/>
            <person name="Zifcakova L."/>
            <person name="Stursova M."/>
            <person name="Spatafora J.W."/>
            <person name="Tedersoo L."/>
            <person name="Vaario L.-M."/>
            <person name="Yamada A."/>
            <person name="Yan M."/>
            <person name="Wang P."/>
            <person name="Xu J."/>
            <person name="Bruns T."/>
            <person name="Baldrian P."/>
            <person name="Vilgalys R."/>
            <person name="Henrissat B."/>
            <person name="Grigoriev I.V."/>
            <person name="Hibbett D."/>
            <person name="Nagy L.G."/>
            <person name="Martin F.M."/>
        </authorList>
    </citation>
    <scope>NUCLEOTIDE SEQUENCE</scope>
    <source>
        <strain evidence="1">P2</strain>
    </source>
</reference>
<protein>
    <submittedName>
        <fullName evidence="1">Uncharacterized protein</fullName>
    </submittedName>
</protein>
<accession>A0ACB6ZUJ2</accession>
<dbReference type="EMBL" id="MU117965">
    <property type="protein sequence ID" value="KAF9653219.1"/>
    <property type="molecule type" value="Genomic_DNA"/>
</dbReference>
<gene>
    <name evidence="1" type="ORF">BDM02DRAFT_2160968</name>
</gene>
<evidence type="ECO:0000313" key="1">
    <source>
        <dbReference type="EMBL" id="KAF9653219.1"/>
    </source>
</evidence>
<reference evidence="1" key="2">
    <citation type="journal article" date="2020" name="Nat. Commun.">
        <title>Large-scale genome sequencing of mycorrhizal fungi provides insights into the early evolution of symbiotic traits.</title>
        <authorList>
            <person name="Miyauchi S."/>
            <person name="Kiss E."/>
            <person name="Kuo A."/>
            <person name="Drula E."/>
            <person name="Kohler A."/>
            <person name="Sanchez-Garcia M."/>
            <person name="Morin E."/>
            <person name="Andreopoulos B."/>
            <person name="Barry K.W."/>
            <person name="Bonito G."/>
            <person name="Buee M."/>
            <person name="Carver A."/>
            <person name="Chen C."/>
            <person name="Cichocki N."/>
            <person name="Clum A."/>
            <person name="Culley D."/>
            <person name="Crous P.W."/>
            <person name="Fauchery L."/>
            <person name="Girlanda M."/>
            <person name="Hayes R.D."/>
            <person name="Keri Z."/>
            <person name="LaButti K."/>
            <person name="Lipzen A."/>
            <person name="Lombard V."/>
            <person name="Magnuson J."/>
            <person name="Maillard F."/>
            <person name="Murat C."/>
            <person name="Nolan M."/>
            <person name="Ohm R.A."/>
            <person name="Pangilinan J."/>
            <person name="Pereira M.F."/>
            <person name="Perotto S."/>
            <person name="Peter M."/>
            <person name="Pfister S."/>
            <person name="Riley R."/>
            <person name="Sitrit Y."/>
            <person name="Stielow J.B."/>
            <person name="Szollosi G."/>
            <person name="Zifcakova L."/>
            <person name="Stursova M."/>
            <person name="Spatafora J.W."/>
            <person name="Tedersoo L."/>
            <person name="Vaario L.M."/>
            <person name="Yamada A."/>
            <person name="Yan M."/>
            <person name="Wang P."/>
            <person name="Xu J."/>
            <person name="Bruns T."/>
            <person name="Baldrian P."/>
            <person name="Vilgalys R."/>
            <person name="Dunand C."/>
            <person name="Henrissat B."/>
            <person name="Grigoriev I.V."/>
            <person name="Hibbett D."/>
            <person name="Nagy L.G."/>
            <person name="Martin F.M."/>
        </authorList>
    </citation>
    <scope>NUCLEOTIDE SEQUENCE</scope>
    <source>
        <strain evidence="1">P2</strain>
    </source>
</reference>